<protein>
    <submittedName>
        <fullName evidence="3">Uncharacterized protein</fullName>
    </submittedName>
</protein>
<keyword evidence="2" id="KW-0040">ANK repeat</keyword>
<proteinExistence type="predicted"/>
<dbReference type="OrthoDB" id="426293at2759"/>
<keyword evidence="4" id="KW-1185">Reference proteome</keyword>
<name>A0A2J6RZE0_HYAVF</name>
<dbReference type="Proteomes" id="UP000235786">
    <property type="component" value="Unassembled WGS sequence"/>
</dbReference>
<sequence>MPDDMSSATTSTTTSTRGALHKRLRYLIIQACEVDDVDLISQALTLGSVEQVTKLALPRVFSQNAPKVLEYLLTHGSDVKVIADIAATHIALAAYESAFPKSLVQILLNHGWDINHRHHDQPLLWQIVYDGDAVAWCLERGASILPKGQKLWPEFNINNAEAFAEYFERFPYSSKERSDCLYYCSPILELAAQQSTVKTFELLRSKGAPLGWRVLHMAATGRACFAVPEHSVTKQANPIDEWERQLSDRELARTREERMNMVRHLVDNLKLDVNARDQPPGWILGNFFGRPLHYVAHKGGLKGDCREVTLFLLQKGADPELVIPMALGKSNFLDAVKEWKLMQTSDAVQSSAGEN</sequence>
<dbReference type="InterPro" id="IPR036770">
    <property type="entry name" value="Ankyrin_rpt-contain_sf"/>
</dbReference>
<reference evidence="3 4" key="1">
    <citation type="submission" date="2016-04" db="EMBL/GenBank/DDBJ databases">
        <title>A degradative enzymes factory behind the ericoid mycorrhizal symbiosis.</title>
        <authorList>
            <consortium name="DOE Joint Genome Institute"/>
            <person name="Martino E."/>
            <person name="Morin E."/>
            <person name="Grelet G."/>
            <person name="Kuo A."/>
            <person name="Kohler A."/>
            <person name="Daghino S."/>
            <person name="Barry K."/>
            <person name="Choi C."/>
            <person name="Cichocki N."/>
            <person name="Clum A."/>
            <person name="Copeland A."/>
            <person name="Hainaut M."/>
            <person name="Haridas S."/>
            <person name="Labutti K."/>
            <person name="Lindquist E."/>
            <person name="Lipzen A."/>
            <person name="Khouja H.-R."/>
            <person name="Murat C."/>
            <person name="Ohm R."/>
            <person name="Olson A."/>
            <person name="Spatafora J."/>
            <person name="Veneault-Fourrey C."/>
            <person name="Henrissat B."/>
            <person name="Grigoriev I."/>
            <person name="Martin F."/>
            <person name="Perotto S."/>
        </authorList>
    </citation>
    <scope>NUCLEOTIDE SEQUENCE [LARGE SCALE GENOMIC DNA]</scope>
    <source>
        <strain evidence="3 4">F</strain>
    </source>
</reference>
<dbReference type="InterPro" id="IPR050745">
    <property type="entry name" value="Multifunctional_regulatory"/>
</dbReference>
<gene>
    <name evidence="3" type="ORF">L207DRAFT_562973</name>
</gene>
<organism evidence="3 4">
    <name type="scientific">Hyaloscypha variabilis (strain UAMH 11265 / GT02V1 / F)</name>
    <name type="common">Meliniomyces variabilis</name>
    <dbReference type="NCBI Taxonomy" id="1149755"/>
    <lineage>
        <taxon>Eukaryota</taxon>
        <taxon>Fungi</taxon>
        <taxon>Dikarya</taxon>
        <taxon>Ascomycota</taxon>
        <taxon>Pezizomycotina</taxon>
        <taxon>Leotiomycetes</taxon>
        <taxon>Helotiales</taxon>
        <taxon>Hyaloscyphaceae</taxon>
        <taxon>Hyaloscypha</taxon>
        <taxon>Hyaloscypha variabilis</taxon>
    </lineage>
</organism>
<evidence type="ECO:0000313" key="3">
    <source>
        <dbReference type="EMBL" id="PMD43882.1"/>
    </source>
</evidence>
<keyword evidence="1" id="KW-0677">Repeat</keyword>
<dbReference type="AlphaFoldDB" id="A0A2J6RZE0"/>
<accession>A0A2J6RZE0</accession>
<dbReference type="EMBL" id="KZ613941">
    <property type="protein sequence ID" value="PMD43882.1"/>
    <property type="molecule type" value="Genomic_DNA"/>
</dbReference>
<evidence type="ECO:0000313" key="4">
    <source>
        <dbReference type="Proteomes" id="UP000235786"/>
    </source>
</evidence>
<dbReference type="SUPFAM" id="SSF48403">
    <property type="entry name" value="Ankyrin repeat"/>
    <property type="match status" value="1"/>
</dbReference>
<evidence type="ECO:0000256" key="2">
    <source>
        <dbReference type="ARBA" id="ARBA00023043"/>
    </source>
</evidence>
<dbReference type="STRING" id="1149755.A0A2J6RZE0"/>
<dbReference type="Gene3D" id="1.25.40.20">
    <property type="entry name" value="Ankyrin repeat-containing domain"/>
    <property type="match status" value="1"/>
</dbReference>
<evidence type="ECO:0000256" key="1">
    <source>
        <dbReference type="ARBA" id="ARBA00022737"/>
    </source>
</evidence>
<dbReference type="PANTHER" id="PTHR24189">
    <property type="entry name" value="MYOTROPHIN"/>
    <property type="match status" value="1"/>
</dbReference>